<evidence type="ECO:0000313" key="7">
    <source>
        <dbReference type="EMBL" id="VFU09075.1"/>
    </source>
</evidence>
<feature type="domain" description="ABC transporter" evidence="6">
    <location>
        <begin position="5"/>
        <end position="232"/>
    </location>
</feature>
<proteinExistence type="inferred from homology"/>
<dbReference type="InterPro" id="IPR027417">
    <property type="entry name" value="P-loop_NTPase"/>
</dbReference>
<accession>A0A4U8Z1A6</accession>
<dbReference type="Proteomes" id="UP000294360">
    <property type="component" value="Chromosome"/>
</dbReference>
<keyword evidence="4 7" id="KW-0067">ATP-binding</keyword>
<dbReference type="EMBL" id="LR536450">
    <property type="protein sequence ID" value="VFU09075.1"/>
    <property type="molecule type" value="Genomic_DNA"/>
</dbReference>
<organism evidence="7 8">
    <name type="scientific">Methylocella tundrae</name>
    <dbReference type="NCBI Taxonomy" id="227605"/>
    <lineage>
        <taxon>Bacteria</taxon>
        <taxon>Pseudomonadati</taxon>
        <taxon>Pseudomonadota</taxon>
        <taxon>Alphaproteobacteria</taxon>
        <taxon>Hyphomicrobiales</taxon>
        <taxon>Beijerinckiaceae</taxon>
        <taxon>Methylocella</taxon>
    </lineage>
</organism>
<dbReference type="InterPro" id="IPR003439">
    <property type="entry name" value="ABC_transporter-like_ATP-bd"/>
</dbReference>
<evidence type="ECO:0000256" key="2">
    <source>
        <dbReference type="ARBA" id="ARBA00022448"/>
    </source>
</evidence>
<dbReference type="SMART" id="SM00382">
    <property type="entry name" value="AAA"/>
    <property type="match status" value="1"/>
</dbReference>
<protein>
    <submittedName>
        <fullName evidence="7">Urea ABC transporter ATP-binding protein</fullName>
    </submittedName>
</protein>
<dbReference type="GO" id="GO:0016887">
    <property type="term" value="F:ATP hydrolysis activity"/>
    <property type="evidence" value="ECO:0007669"/>
    <property type="project" value="InterPro"/>
</dbReference>
<dbReference type="OrthoDB" id="9806149at2"/>
<dbReference type="InterPro" id="IPR017780">
    <property type="entry name" value="ABC_transptr_urea_ATP-bd_UrtE"/>
</dbReference>
<reference evidence="7 8" key="1">
    <citation type="submission" date="2019-03" db="EMBL/GenBank/DDBJ databases">
        <authorList>
            <person name="Kox A.R. M."/>
        </authorList>
    </citation>
    <scope>NUCLEOTIDE SEQUENCE [LARGE SCALE GENOMIC DNA]</scope>
    <source>
        <strain evidence="7">MTUNDRAET4 annotated genome</strain>
    </source>
</reference>
<dbReference type="PANTHER" id="PTHR43820">
    <property type="entry name" value="HIGH-AFFINITY BRANCHED-CHAIN AMINO ACID TRANSPORT ATP-BINDING PROTEIN LIVF"/>
    <property type="match status" value="1"/>
</dbReference>
<evidence type="ECO:0000256" key="5">
    <source>
        <dbReference type="ARBA" id="ARBA00022970"/>
    </source>
</evidence>
<keyword evidence="3" id="KW-0547">Nucleotide-binding</keyword>
<dbReference type="SUPFAM" id="SSF52540">
    <property type="entry name" value="P-loop containing nucleoside triphosphate hydrolases"/>
    <property type="match status" value="1"/>
</dbReference>
<dbReference type="GO" id="GO:0005524">
    <property type="term" value="F:ATP binding"/>
    <property type="evidence" value="ECO:0007669"/>
    <property type="project" value="UniProtKB-KW"/>
</dbReference>
<dbReference type="PROSITE" id="PS50893">
    <property type="entry name" value="ABC_TRANSPORTER_2"/>
    <property type="match status" value="1"/>
</dbReference>
<keyword evidence="5" id="KW-0029">Amino-acid transport</keyword>
<evidence type="ECO:0000256" key="1">
    <source>
        <dbReference type="ARBA" id="ARBA00005417"/>
    </source>
</evidence>
<dbReference type="KEGG" id="mtun:MTUNDRAET4_2182"/>
<dbReference type="NCBIfam" id="TIGR03410">
    <property type="entry name" value="urea_trans_UrtE"/>
    <property type="match status" value="1"/>
</dbReference>
<comment type="similarity">
    <text evidence="1">Belongs to the ABC transporter superfamily.</text>
</comment>
<dbReference type="GO" id="GO:0015658">
    <property type="term" value="F:branched-chain amino acid transmembrane transporter activity"/>
    <property type="evidence" value="ECO:0007669"/>
    <property type="project" value="TreeGrafter"/>
</dbReference>
<dbReference type="AlphaFoldDB" id="A0A4U8Z1A6"/>
<dbReference type="PANTHER" id="PTHR43820:SF5">
    <property type="entry name" value="HIGH-AFFINITY BRANCHED-CHAIN AMINO ACID TRANSPORT ATP-BINDING PROTEIN"/>
    <property type="match status" value="1"/>
</dbReference>
<dbReference type="InterPro" id="IPR003593">
    <property type="entry name" value="AAA+_ATPase"/>
</dbReference>
<name>A0A4U8Z1A6_METTU</name>
<evidence type="ECO:0000313" key="8">
    <source>
        <dbReference type="Proteomes" id="UP000294360"/>
    </source>
</evidence>
<dbReference type="GO" id="GO:0015807">
    <property type="term" value="P:L-amino acid transport"/>
    <property type="evidence" value="ECO:0007669"/>
    <property type="project" value="TreeGrafter"/>
</dbReference>
<evidence type="ECO:0000256" key="4">
    <source>
        <dbReference type="ARBA" id="ARBA00022840"/>
    </source>
</evidence>
<dbReference type="Pfam" id="PF00005">
    <property type="entry name" value="ABC_tran"/>
    <property type="match status" value="1"/>
</dbReference>
<dbReference type="CDD" id="cd03224">
    <property type="entry name" value="ABC_TM1139_LivF_branched"/>
    <property type="match status" value="1"/>
</dbReference>
<evidence type="ECO:0000259" key="6">
    <source>
        <dbReference type="PROSITE" id="PS50893"/>
    </source>
</evidence>
<keyword evidence="2" id="KW-0813">Transport</keyword>
<dbReference type="InterPro" id="IPR052156">
    <property type="entry name" value="BCAA_Transport_ATP-bd_LivF"/>
</dbReference>
<gene>
    <name evidence="7" type="ORF">MTUNDRAET4_2182</name>
</gene>
<evidence type="ECO:0000256" key="3">
    <source>
        <dbReference type="ARBA" id="ARBA00022741"/>
    </source>
</evidence>
<dbReference type="Gene3D" id="3.40.50.300">
    <property type="entry name" value="P-loop containing nucleotide triphosphate hydrolases"/>
    <property type="match status" value="1"/>
</dbReference>
<sequence>MSVRFRVENLDQHYGSAQVLRRVGFEIEPGECLAVLGRNGAGKTTLLKCLTGVLPTTEGRILVDDADITHWSTHRRSACGIAYVPQGREIFSELTVGENVEAAARAHGTFGTGLMDETLALFPALRQMWRRPGGALSGGQQQQLAIARALMTRPSLLILDEPTEGIQPNIVTAIKDVLGALKGRISLLLVEQYLDFAISLADSIVVLSRGTVIEAGRAEAISREQLTRHIAV</sequence>